<evidence type="ECO:0000313" key="2">
    <source>
        <dbReference type="EMBL" id="CAG9281374.1"/>
    </source>
</evidence>
<feature type="compositionally biased region" description="Basic residues" evidence="1">
    <location>
        <begin position="248"/>
        <end position="257"/>
    </location>
</feature>
<feature type="compositionally biased region" description="Low complexity" evidence="1">
    <location>
        <begin position="324"/>
        <end position="333"/>
    </location>
</feature>
<sequence>MDDTPRSDFSKAALLSAVRQAAGSTPVRRNKMRSALDAKTAPDKARKLIAPTVKSFALMRQVSRLGMDDPVYTLADRGVPNPANRIYDDMNVVDVPDDVLEQMSIASDPTAAFGNGIDVTVFEKSLGDLQPHFSMSQFSQTESSVPVVPQSPSPRSMATIGSNSYLSHIQQSQMPSSFRRSRPQEITISTEDTRMEDLGASMPSLDVISLDLEEAVFGGMVRKLARTDDSNTSRMNSSADDSMLAVRNSRRGCRRGKSSVSNSMMREAALAMEKDGNTNHQLIADALNNSIQDLRSEGLQVRHVPRRTKSNQEKYEAPDPVFPSNKSVNSASSKSRTLPSIASLFPEENEIFPSKIPLRRRVGVRVIQRKHSGDTDEALVGNPDLFVRSLVKAIQ</sequence>
<feature type="region of interest" description="Disordered" evidence="1">
    <location>
        <begin position="307"/>
        <end position="333"/>
    </location>
</feature>
<dbReference type="Proteomes" id="UP000836788">
    <property type="component" value="Chromosome 15"/>
</dbReference>
<dbReference type="EMBL" id="OU594956">
    <property type="protein sequence ID" value="CAG9281374.1"/>
    <property type="molecule type" value="Genomic_DNA"/>
</dbReference>
<reference evidence="2" key="1">
    <citation type="submission" date="2022-02" db="EMBL/GenBank/DDBJ databases">
        <authorList>
            <person name="Giguere J D."/>
        </authorList>
    </citation>
    <scope>NUCLEOTIDE SEQUENCE</scope>
    <source>
        <strain evidence="2">CCAP 1055/1</strain>
    </source>
</reference>
<accession>A0A8J9STH0</accession>
<proteinExistence type="predicted"/>
<organism evidence="2">
    <name type="scientific">Phaeodactylum tricornutum</name>
    <name type="common">Diatom</name>
    <dbReference type="NCBI Taxonomy" id="2850"/>
    <lineage>
        <taxon>Eukaryota</taxon>
        <taxon>Sar</taxon>
        <taxon>Stramenopiles</taxon>
        <taxon>Ochrophyta</taxon>
        <taxon>Bacillariophyta</taxon>
        <taxon>Bacillariophyceae</taxon>
        <taxon>Bacillariophycidae</taxon>
        <taxon>Naviculales</taxon>
        <taxon>Phaeodactylaceae</taxon>
        <taxon>Phaeodactylum</taxon>
    </lineage>
</organism>
<gene>
    <name evidence="2" type="ORF">PTTT1_LOCUS16269</name>
</gene>
<name>A0A8J9STH0_PHATR</name>
<protein>
    <submittedName>
        <fullName evidence="2">Uncharacterized protein</fullName>
    </submittedName>
</protein>
<evidence type="ECO:0000256" key="1">
    <source>
        <dbReference type="SAM" id="MobiDB-lite"/>
    </source>
</evidence>
<feature type="region of interest" description="Disordered" evidence="1">
    <location>
        <begin position="228"/>
        <end position="262"/>
    </location>
</feature>
<dbReference type="AlphaFoldDB" id="A0A8J9STH0"/>